<evidence type="ECO:0000256" key="1">
    <source>
        <dbReference type="SAM" id="Coils"/>
    </source>
</evidence>
<proteinExistence type="predicted"/>
<keyword evidence="1" id="KW-0175">Coiled coil</keyword>
<evidence type="ECO:0000313" key="5">
    <source>
        <dbReference type="Proteomes" id="UP000216207"/>
    </source>
</evidence>
<dbReference type="Proteomes" id="UP000216207">
    <property type="component" value="Unassembled WGS sequence"/>
</dbReference>
<dbReference type="EMBL" id="NPCC01000029">
    <property type="protein sequence ID" value="PAE87752.1"/>
    <property type="molecule type" value="Genomic_DNA"/>
</dbReference>
<accession>A0A268S485</accession>
<evidence type="ECO:0000313" key="2">
    <source>
        <dbReference type="EMBL" id="PAE87752.1"/>
    </source>
</evidence>
<feature type="coiled-coil region" evidence="1">
    <location>
        <begin position="7"/>
        <end position="34"/>
    </location>
</feature>
<organism evidence="3 4">
    <name type="scientific">Shouchella clausii</name>
    <name type="common">Alkalihalobacillus clausii</name>
    <dbReference type="NCBI Taxonomy" id="79880"/>
    <lineage>
        <taxon>Bacteria</taxon>
        <taxon>Bacillati</taxon>
        <taxon>Bacillota</taxon>
        <taxon>Bacilli</taxon>
        <taxon>Bacillales</taxon>
        <taxon>Bacillaceae</taxon>
        <taxon>Shouchella</taxon>
    </lineage>
</organism>
<dbReference type="RefSeq" id="WP_095326996.1">
    <property type="nucleotide sequence ID" value="NZ_NPBS01000018.1"/>
</dbReference>
<gene>
    <name evidence="3" type="ORF">CHH61_04060</name>
    <name evidence="2" type="ORF">CHH72_16615</name>
</gene>
<evidence type="ECO:0000313" key="4">
    <source>
        <dbReference type="Proteomes" id="UP000216133"/>
    </source>
</evidence>
<dbReference type="AlphaFoldDB" id="A0A268S485"/>
<comment type="caution">
    <text evidence="3">The sequence shown here is derived from an EMBL/GenBank/DDBJ whole genome shotgun (WGS) entry which is preliminary data.</text>
</comment>
<protein>
    <submittedName>
        <fullName evidence="3">Uncharacterized protein</fullName>
    </submittedName>
</protein>
<dbReference type="EMBL" id="NPBS01000018">
    <property type="protein sequence ID" value="PAF27310.1"/>
    <property type="molecule type" value="Genomic_DNA"/>
</dbReference>
<evidence type="ECO:0000313" key="3">
    <source>
        <dbReference type="EMBL" id="PAF27310.1"/>
    </source>
</evidence>
<name>A0A268S485_SHOCL</name>
<reference evidence="4 5" key="1">
    <citation type="submission" date="2017-07" db="EMBL/GenBank/DDBJ databases">
        <title>Isolation and whole genome analysis of endospore-forming bacteria from heroin.</title>
        <authorList>
            <person name="Kalinowski J."/>
            <person name="Ahrens B."/>
            <person name="Al-Dilaimi A."/>
            <person name="Winkler A."/>
            <person name="Wibberg D."/>
            <person name="Schleenbecker U."/>
            <person name="Ruckert C."/>
            <person name="Wolfel R."/>
            <person name="Grass G."/>
        </authorList>
    </citation>
    <scope>NUCLEOTIDE SEQUENCE [LARGE SCALE GENOMIC DNA]</scope>
    <source>
        <strain evidence="3 4">7523-2</strain>
        <strain evidence="2 5">7539</strain>
    </source>
</reference>
<dbReference type="Proteomes" id="UP000216133">
    <property type="component" value="Unassembled WGS sequence"/>
</dbReference>
<sequence>MTTTMTKDQLIVKREQLRENINGINREIRRIKELEKPYVAAISATNGGGETRFKTEKLARKKFEEYAKKDIYRGGASHGAFLFKYNDDGTKTLLDVQPIGQDDFYPYQFD</sequence>